<feature type="non-terminal residue" evidence="1">
    <location>
        <position position="1"/>
    </location>
</feature>
<keyword evidence="2" id="KW-1185">Reference proteome</keyword>
<comment type="caution">
    <text evidence="1">The sequence shown here is derived from an EMBL/GenBank/DDBJ whole genome shotgun (WGS) entry which is preliminary data.</text>
</comment>
<gene>
    <name evidence="1" type="ORF">BAE44_0016717</name>
</gene>
<dbReference type="Proteomes" id="UP000095767">
    <property type="component" value="Unassembled WGS sequence"/>
</dbReference>
<sequence length="35" mass="3814">LDQALQEYGPAVQAWEKGSLYPSRCSFEKVIAAGT</sequence>
<protein>
    <submittedName>
        <fullName evidence="1">Uncharacterized protein</fullName>
    </submittedName>
</protein>
<name>A0A1E5VAT2_9POAL</name>
<evidence type="ECO:0000313" key="1">
    <source>
        <dbReference type="EMBL" id="OEL22263.1"/>
    </source>
</evidence>
<reference evidence="1 2" key="1">
    <citation type="submission" date="2016-09" db="EMBL/GenBank/DDBJ databases">
        <title>The draft genome of Dichanthelium oligosanthes: A C3 panicoid grass species.</title>
        <authorList>
            <person name="Studer A.J."/>
            <person name="Schnable J.C."/>
            <person name="Brutnell T.P."/>
        </authorList>
    </citation>
    <scope>NUCLEOTIDE SEQUENCE [LARGE SCALE GENOMIC DNA]</scope>
    <source>
        <strain evidence="2">cv. Kellogg 1175</strain>
        <tissue evidence="1">Leaf</tissue>
    </source>
</reference>
<evidence type="ECO:0000313" key="2">
    <source>
        <dbReference type="Proteomes" id="UP000095767"/>
    </source>
</evidence>
<accession>A0A1E5VAT2</accession>
<organism evidence="1 2">
    <name type="scientific">Dichanthelium oligosanthes</name>
    <dbReference type="NCBI Taxonomy" id="888268"/>
    <lineage>
        <taxon>Eukaryota</taxon>
        <taxon>Viridiplantae</taxon>
        <taxon>Streptophyta</taxon>
        <taxon>Embryophyta</taxon>
        <taxon>Tracheophyta</taxon>
        <taxon>Spermatophyta</taxon>
        <taxon>Magnoliopsida</taxon>
        <taxon>Liliopsida</taxon>
        <taxon>Poales</taxon>
        <taxon>Poaceae</taxon>
        <taxon>PACMAD clade</taxon>
        <taxon>Panicoideae</taxon>
        <taxon>Panicodae</taxon>
        <taxon>Paniceae</taxon>
        <taxon>Dichantheliinae</taxon>
        <taxon>Dichanthelium</taxon>
    </lineage>
</organism>
<dbReference type="EMBL" id="LWDX02045806">
    <property type="protein sequence ID" value="OEL22263.1"/>
    <property type="molecule type" value="Genomic_DNA"/>
</dbReference>
<dbReference type="AlphaFoldDB" id="A0A1E5VAT2"/>
<proteinExistence type="predicted"/>